<sequence length="34" mass="4065">MEIVESENETQPELEKLTEQIKGMKEKIEMLEKE</sequence>
<keyword evidence="1" id="KW-1185">Reference proteome</keyword>
<dbReference type="Proteomes" id="UP000887565">
    <property type="component" value="Unplaced"/>
</dbReference>
<proteinExistence type="predicted"/>
<reference evidence="2" key="1">
    <citation type="submission" date="2022-11" db="UniProtKB">
        <authorList>
            <consortium name="WormBaseParasite"/>
        </authorList>
    </citation>
    <scope>IDENTIFICATION</scope>
</reference>
<evidence type="ECO:0000313" key="2">
    <source>
        <dbReference type="WBParaSite" id="nRc.2.0.1.t14711-RA"/>
    </source>
</evidence>
<organism evidence="1 2">
    <name type="scientific">Romanomermis culicivorax</name>
    <name type="common">Nematode worm</name>
    <dbReference type="NCBI Taxonomy" id="13658"/>
    <lineage>
        <taxon>Eukaryota</taxon>
        <taxon>Metazoa</taxon>
        <taxon>Ecdysozoa</taxon>
        <taxon>Nematoda</taxon>
        <taxon>Enoplea</taxon>
        <taxon>Dorylaimia</taxon>
        <taxon>Mermithida</taxon>
        <taxon>Mermithoidea</taxon>
        <taxon>Mermithidae</taxon>
        <taxon>Romanomermis</taxon>
    </lineage>
</organism>
<dbReference type="AlphaFoldDB" id="A0A915IL38"/>
<evidence type="ECO:0000313" key="1">
    <source>
        <dbReference type="Proteomes" id="UP000887565"/>
    </source>
</evidence>
<name>A0A915IL38_ROMCU</name>
<dbReference type="WBParaSite" id="nRc.2.0.1.t14711-RA">
    <property type="protein sequence ID" value="nRc.2.0.1.t14711-RA"/>
    <property type="gene ID" value="nRc.2.0.1.g14711"/>
</dbReference>
<accession>A0A915IL38</accession>
<protein>
    <submittedName>
        <fullName evidence="2">Uncharacterized protein</fullName>
    </submittedName>
</protein>